<evidence type="ECO:0000256" key="8">
    <source>
        <dbReference type="ARBA" id="ARBA00031076"/>
    </source>
</evidence>
<dbReference type="SMART" id="SM00642">
    <property type="entry name" value="Aamy"/>
    <property type="match status" value="1"/>
</dbReference>
<gene>
    <name evidence="11" type="ORF">FHS30_000478</name>
</gene>
<dbReference type="Proteomes" id="UP000559987">
    <property type="component" value="Unassembled WGS sequence"/>
</dbReference>
<feature type="chain" id="PRO_5032359096" description="pullulanase" evidence="9">
    <location>
        <begin position="29"/>
        <end position="1402"/>
    </location>
</feature>
<dbReference type="GO" id="GO:0030246">
    <property type="term" value="F:carbohydrate binding"/>
    <property type="evidence" value="ECO:0007669"/>
    <property type="project" value="InterPro"/>
</dbReference>
<dbReference type="InterPro" id="IPR040671">
    <property type="entry name" value="Pullulanase_N2"/>
</dbReference>
<proteinExistence type="inferred from homology"/>
<dbReference type="Pfam" id="PF11852">
    <property type="entry name" value="Pullul_strch_C"/>
    <property type="match status" value="1"/>
</dbReference>
<dbReference type="RefSeq" id="WP_183907902.1">
    <property type="nucleotide sequence ID" value="NZ_JACHXZ010000001.1"/>
</dbReference>
<dbReference type="Gene3D" id="2.60.40.10">
    <property type="entry name" value="Immunoglobulins"/>
    <property type="match status" value="3"/>
</dbReference>
<comment type="similarity">
    <text evidence="1">Belongs to the glycosyl hydrolase 13 family.</text>
</comment>
<dbReference type="Gene3D" id="2.60.40.3620">
    <property type="match status" value="1"/>
</dbReference>
<evidence type="ECO:0000256" key="3">
    <source>
        <dbReference type="ARBA" id="ARBA00022801"/>
    </source>
</evidence>
<evidence type="ECO:0000256" key="7">
    <source>
        <dbReference type="ARBA" id="ARBA00029618"/>
    </source>
</evidence>
<dbReference type="GO" id="GO:0051060">
    <property type="term" value="F:pullulanase activity"/>
    <property type="evidence" value="ECO:0007669"/>
    <property type="project" value="UniProtKB-EC"/>
</dbReference>
<evidence type="ECO:0000259" key="10">
    <source>
        <dbReference type="SMART" id="SM00642"/>
    </source>
</evidence>
<keyword evidence="3 11" id="KW-0378">Hydrolase</keyword>
<dbReference type="InterPro" id="IPR017853">
    <property type="entry name" value="GH"/>
</dbReference>
<dbReference type="SUPFAM" id="SSF51445">
    <property type="entry name" value="(Trans)glycosidases"/>
    <property type="match status" value="1"/>
</dbReference>
<dbReference type="Pfam" id="PF03714">
    <property type="entry name" value="PUD"/>
    <property type="match status" value="1"/>
</dbReference>
<keyword evidence="12" id="KW-1185">Reference proteome</keyword>
<dbReference type="SUPFAM" id="SSF49452">
    <property type="entry name" value="Starch-binding domain-like"/>
    <property type="match status" value="1"/>
</dbReference>
<dbReference type="CDD" id="cd02861">
    <property type="entry name" value="E_set_pullulanase_like"/>
    <property type="match status" value="2"/>
</dbReference>
<sequence>MSGYPRTTGFMALAVLLLCALPLGNSYAQSAFSGPDPEYFPADDEAVIYFNRQHMDQSYSDWVLHLWNEGCAGGWAAQVTDDATAPTNWPEGPGINGAGVDPIYGAYWVLRVQPESSCGNWIIHNRAADNQSNDQRIDLAAQGKFARMAFVIANANMRSARVSEGAPICVNDVCEPAAPAARVIRDAAAHWVDAETLVWNVASGDALFAAPQGGMAVDDAGDIQGAALSASLQPTTLTVEQAARIPHLANWAAFSVSGLTREQIRTATQGQLWVTGTDAQGNLVGTAVQTARLLDALYTAQENDADEAALGITYDRKTIAVSVWAPTAHNVTLEVFKRNHKLWQTVPMDFDSATGIWTARGKKAHWNNRYYRFVVDIYDAANDLVRAVETTDPYSVNVSANGTLSHFVDLDDRRTQPAGWGSVAAPALVAPEQAVIYEGHVRDFSIRDESTRKPLRGKYLAFADRNSYPVRHLRELQAAGLTHFHALPTADFATTNELARARVELNDTVKKLCYAEPSAPVCGVESDSATLLAVLESYDPTTDAGRDLVNAMRQLDGFNWGYDPFHYNVPEGSYASRATGVHRIKELRAMNQALHGMGLRVVMDVVYNHTSSSGFDAASSTFDKLVPGYYFRRDPITGNTENASGAGSDTAGENRMFGKFIKDSVVHWAKHYGYDDFRFDLMTFIPKSVIEETRAAVQAFKPDSYFYGEGWNMPGSSANDAIFERAEQFNMAGSGVGTYNDRMRDPMRYLALVKGENVDRIRAGLAGNLADFSFYNSASERVTADTVGAYGKDPQDTVNYVSKHDNETLWDMIQKEGAVDVAMSAADRARIQNLTLAMPLLAQGVPFLHMGSDLLRSKSMDRNTYDAGDWYNYVDFTQRTNNWAVAMPIDRGDASEDWIRAQFNNPNTYADSADIQLSAAVFKEFLRIAQASPLFSLTDLASVQARVGFHNTGRTQVPGMIAMSIDDGLGVPDLDPNLDAVMVVFNGNASTASVRVRTAEGFELHALQAASSDTAVRAANFANEWVLEDVDGVATEVSYGTFTVPAYSAAVFVKVQRGAQGPGMDANATIAGGGPVDKPYGATPLLRGDMNGWGTSLPFMYNGDGSYTAFVTLDAGVGYNFKVASSDWSTVNFGATSDAERAVVLGEVEPMAGTNDNLFFTAPSTGEYRFTVDASNASAPLLTVTLAAPYANTVYLKGSMNGWSDVLAVPYVGQGIYQVPMYLAAGSYQFKLADASWSAPNLGLQTGGDVIGVNGSVTLADGSNDNINVTLANSGDYVFTLDTRDAVNPQLHLVQANRLPSPMYLKGSMNGWSNVDALTELGDNRYQIAVPLSAGGYEFKIANDNWSVEFTADGSVQLLQPRALVPGAGKGNSTLQLQGGGTVMFTLDANFAEPLLTVRVQD</sequence>
<dbReference type="InterPro" id="IPR005323">
    <property type="entry name" value="CBM41_pullulanase"/>
</dbReference>
<dbReference type="InterPro" id="IPR004193">
    <property type="entry name" value="Glyco_hydro_13_N"/>
</dbReference>
<accession>A0A839UHG2</accession>
<dbReference type="Gene3D" id="2.60.40.1180">
    <property type="entry name" value="Golgi alpha-mannosidase II"/>
    <property type="match status" value="1"/>
</dbReference>
<feature type="signal peptide" evidence="9">
    <location>
        <begin position="1"/>
        <end position="28"/>
    </location>
</feature>
<dbReference type="EMBL" id="JACHXZ010000001">
    <property type="protein sequence ID" value="MBB3167302.1"/>
    <property type="molecule type" value="Genomic_DNA"/>
</dbReference>
<dbReference type="CDD" id="cd11341">
    <property type="entry name" value="AmyAc_Pullulanase_LD-like"/>
    <property type="match status" value="1"/>
</dbReference>
<dbReference type="InterPro" id="IPR013784">
    <property type="entry name" value="Carb-bd-like_fold"/>
</dbReference>
<dbReference type="PANTHER" id="PTHR43002">
    <property type="entry name" value="GLYCOGEN DEBRANCHING ENZYME"/>
    <property type="match status" value="1"/>
</dbReference>
<evidence type="ECO:0000256" key="5">
    <source>
        <dbReference type="ARBA" id="ARBA00023965"/>
    </source>
</evidence>
<dbReference type="InterPro" id="IPR013780">
    <property type="entry name" value="Glyco_hydro_b"/>
</dbReference>
<reference evidence="11 12" key="1">
    <citation type="submission" date="2020-08" db="EMBL/GenBank/DDBJ databases">
        <title>Genomic Encyclopedia of Type Strains, Phase III (KMG-III): the genomes of soil and plant-associated and newly described type strains.</title>
        <authorList>
            <person name="Whitman W."/>
        </authorList>
    </citation>
    <scope>NUCLEOTIDE SEQUENCE [LARGE SCALE GENOMIC DNA]</scope>
    <source>
        <strain evidence="11 12">CECT 8571</strain>
    </source>
</reference>
<comment type="caution">
    <text evidence="11">The sequence shown here is derived from an EMBL/GenBank/DDBJ whole genome shotgun (WGS) entry which is preliminary data.</text>
</comment>
<organism evidence="11 12">
    <name type="scientific">Simiduia aestuariiviva</name>
    <dbReference type="NCBI Taxonomy" id="1510459"/>
    <lineage>
        <taxon>Bacteria</taxon>
        <taxon>Pseudomonadati</taxon>
        <taxon>Pseudomonadota</taxon>
        <taxon>Gammaproteobacteria</taxon>
        <taxon>Cellvibrionales</taxon>
        <taxon>Cellvibrionaceae</taxon>
        <taxon>Simiduia</taxon>
    </lineage>
</organism>
<dbReference type="InterPro" id="IPR014756">
    <property type="entry name" value="Ig_E-set"/>
</dbReference>
<dbReference type="SUPFAM" id="SSF51011">
    <property type="entry name" value="Glycosyl hydrolase domain"/>
    <property type="match status" value="1"/>
</dbReference>
<dbReference type="Pfam" id="PF17967">
    <property type="entry name" value="Pullulanase_N2"/>
    <property type="match status" value="1"/>
</dbReference>
<dbReference type="EC" id="3.2.1.41" evidence="6"/>
<evidence type="ECO:0000256" key="9">
    <source>
        <dbReference type="SAM" id="SignalP"/>
    </source>
</evidence>
<dbReference type="InterPro" id="IPR013783">
    <property type="entry name" value="Ig-like_fold"/>
</dbReference>
<feature type="domain" description="Glycosyl hydrolase family 13 catalytic" evidence="10">
    <location>
        <begin position="529"/>
        <end position="884"/>
    </location>
</feature>
<evidence type="ECO:0000313" key="11">
    <source>
        <dbReference type="EMBL" id="MBB3167302.1"/>
    </source>
</evidence>
<comment type="catalytic activity">
    <reaction evidence="5">
        <text>Hydrolysis of (1-&gt;6)-alpha-D-glucosidic linkages in pullulan, amylopectin and glycogen, and in the alpha- and beta-limit dextrins of amylopectin and glycogen.</text>
        <dbReference type="EC" id="3.2.1.41"/>
    </reaction>
</comment>
<keyword evidence="4 11" id="KW-0326">Glycosidase</keyword>
<dbReference type="Gene3D" id="2.60.40.1110">
    <property type="match status" value="1"/>
</dbReference>
<keyword evidence="2 9" id="KW-0732">Signal</keyword>
<dbReference type="InterPro" id="IPR024561">
    <property type="entry name" value="Pullul_strch_C"/>
</dbReference>
<evidence type="ECO:0000256" key="1">
    <source>
        <dbReference type="ARBA" id="ARBA00008061"/>
    </source>
</evidence>
<evidence type="ECO:0000313" key="12">
    <source>
        <dbReference type="Proteomes" id="UP000559987"/>
    </source>
</evidence>
<evidence type="ECO:0000256" key="2">
    <source>
        <dbReference type="ARBA" id="ARBA00022729"/>
    </source>
</evidence>
<name>A0A839UHG2_9GAMM</name>
<dbReference type="GO" id="GO:0005975">
    <property type="term" value="P:carbohydrate metabolic process"/>
    <property type="evidence" value="ECO:0007669"/>
    <property type="project" value="InterPro"/>
</dbReference>
<evidence type="ECO:0000256" key="6">
    <source>
        <dbReference type="ARBA" id="ARBA00024062"/>
    </source>
</evidence>
<dbReference type="CDD" id="cd10315">
    <property type="entry name" value="CBM41_pullulanase"/>
    <property type="match status" value="1"/>
</dbReference>
<dbReference type="Pfam" id="PF02922">
    <property type="entry name" value="CBM_48"/>
    <property type="match status" value="1"/>
</dbReference>
<protein>
    <recommendedName>
        <fullName evidence="6">pullulanase</fullName>
        <ecNumber evidence="6">3.2.1.41</ecNumber>
    </recommendedName>
    <alternativeName>
        <fullName evidence="7">Alpha-dextrin endo-1,6-alpha-glucosidase</fullName>
    </alternativeName>
    <alternativeName>
        <fullName evidence="8">Pullulan 6-glucanohydrolase</fullName>
    </alternativeName>
</protein>
<dbReference type="SUPFAM" id="SSF81296">
    <property type="entry name" value="E set domains"/>
    <property type="match status" value="3"/>
</dbReference>
<dbReference type="Gene3D" id="2.60.40.1130">
    <property type="entry name" value="Rab geranylgeranyltransferase alpha-subunit, insert domain"/>
    <property type="match status" value="1"/>
</dbReference>
<dbReference type="Gene3D" id="3.20.20.80">
    <property type="entry name" value="Glycosidases"/>
    <property type="match status" value="1"/>
</dbReference>
<dbReference type="CDD" id="cd02860">
    <property type="entry name" value="E_set_Pullulanase"/>
    <property type="match status" value="1"/>
</dbReference>
<dbReference type="InterPro" id="IPR006047">
    <property type="entry name" value="GH13_cat_dom"/>
</dbReference>
<evidence type="ECO:0000256" key="4">
    <source>
        <dbReference type="ARBA" id="ARBA00023295"/>
    </source>
</evidence>